<name>A0A1G5S6K5_9FIRM</name>
<protein>
    <submittedName>
        <fullName evidence="2">Uncharacterized protein</fullName>
    </submittedName>
</protein>
<keyword evidence="1" id="KW-0472">Membrane</keyword>
<sequence>MHEGFNRIFWGMIFVTFHITIGGFEVLPLPSFVGFLMVRGGILEILRDPKTAQAQEVGQEAEAFDPNLVSSRRSKDAQHYLKRASLIALISAIAAVPRVAAVQFNDFLSGWPLASLFKLELNSILDLALAYYVLSGAVCLLRAQGDSVREAFYLKRLKTYLILLVTASVLGTILMALGVISGWTVVLGMVVLALRIWLIAMLHGLKPKTTMGKVLKTELGDTELENSPQS</sequence>
<proteinExistence type="predicted"/>
<organism evidence="2 3">
    <name type="scientific">Acidaminobacter hydrogenoformans DSM 2784</name>
    <dbReference type="NCBI Taxonomy" id="1120920"/>
    <lineage>
        <taxon>Bacteria</taxon>
        <taxon>Bacillati</taxon>
        <taxon>Bacillota</taxon>
        <taxon>Clostridia</taxon>
        <taxon>Peptostreptococcales</taxon>
        <taxon>Acidaminobacteraceae</taxon>
        <taxon>Acidaminobacter</taxon>
    </lineage>
</organism>
<dbReference type="OrthoDB" id="1938499at2"/>
<dbReference type="AlphaFoldDB" id="A0A1G5S6K5"/>
<keyword evidence="1" id="KW-1133">Transmembrane helix</keyword>
<dbReference type="Proteomes" id="UP000199208">
    <property type="component" value="Unassembled WGS sequence"/>
</dbReference>
<keyword evidence="3" id="KW-1185">Reference proteome</keyword>
<dbReference type="EMBL" id="FMWL01000029">
    <property type="protein sequence ID" value="SCZ81994.1"/>
    <property type="molecule type" value="Genomic_DNA"/>
</dbReference>
<dbReference type="RefSeq" id="WP_092593353.1">
    <property type="nucleotide sequence ID" value="NZ_FMWL01000029.1"/>
</dbReference>
<feature type="transmembrane region" description="Helical" evidence="1">
    <location>
        <begin position="80"/>
        <end position="101"/>
    </location>
</feature>
<evidence type="ECO:0000256" key="1">
    <source>
        <dbReference type="SAM" id="Phobius"/>
    </source>
</evidence>
<feature type="transmembrane region" description="Helical" evidence="1">
    <location>
        <begin position="186"/>
        <end position="205"/>
    </location>
</feature>
<feature type="transmembrane region" description="Helical" evidence="1">
    <location>
        <begin position="121"/>
        <end position="141"/>
    </location>
</feature>
<reference evidence="2 3" key="1">
    <citation type="submission" date="2016-10" db="EMBL/GenBank/DDBJ databases">
        <authorList>
            <person name="de Groot N.N."/>
        </authorList>
    </citation>
    <scope>NUCLEOTIDE SEQUENCE [LARGE SCALE GENOMIC DNA]</scope>
    <source>
        <strain evidence="2 3">DSM 2784</strain>
    </source>
</reference>
<evidence type="ECO:0000313" key="2">
    <source>
        <dbReference type="EMBL" id="SCZ81994.1"/>
    </source>
</evidence>
<accession>A0A1G5S6K5</accession>
<gene>
    <name evidence="2" type="ORF">SAMN03080599_03248</name>
</gene>
<dbReference type="STRING" id="1120920.SAMN03080599_03248"/>
<feature type="transmembrane region" description="Helical" evidence="1">
    <location>
        <begin position="161"/>
        <end position="180"/>
    </location>
</feature>
<evidence type="ECO:0000313" key="3">
    <source>
        <dbReference type="Proteomes" id="UP000199208"/>
    </source>
</evidence>
<keyword evidence="1" id="KW-0812">Transmembrane</keyword>
<feature type="transmembrane region" description="Helical" evidence="1">
    <location>
        <begin position="12"/>
        <end position="38"/>
    </location>
</feature>